<organism evidence="2 3">
    <name type="scientific">Bacillus selenitireducens (strain ATCC 700615 / DSM 15326 / MLS10)</name>
    <dbReference type="NCBI Taxonomy" id="439292"/>
    <lineage>
        <taxon>Bacteria</taxon>
        <taxon>Bacillati</taxon>
        <taxon>Bacillota</taxon>
        <taxon>Bacilli</taxon>
        <taxon>Bacillales</taxon>
        <taxon>Bacillaceae</taxon>
        <taxon>Salisediminibacterium</taxon>
    </lineage>
</organism>
<sequence>MEKIVKKEQLIGLFVGFILIVGLFSFGDYRNGETVDLSKHLSFGVYFVVVMYVFQTIDEFRKRKKNPGNDGDGLSKK</sequence>
<dbReference type="Proteomes" id="UP000000271">
    <property type="component" value="Chromosome"/>
</dbReference>
<evidence type="ECO:0000313" key="2">
    <source>
        <dbReference type="EMBL" id="ADI00248.1"/>
    </source>
</evidence>
<keyword evidence="1" id="KW-1133">Transmembrane helix</keyword>
<keyword evidence="1" id="KW-0812">Transmembrane</keyword>
<dbReference type="RefSeq" id="WP_013173662.1">
    <property type="nucleotide sequence ID" value="NC_014219.1"/>
</dbReference>
<dbReference type="AlphaFoldDB" id="D6XYH9"/>
<dbReference type="EMBL" id="CP001791">
    <property type="protein sequence ID" value="ADI00248.1"/>
    <property type="molecule type" value="Genomic_DNA"/>
</dbReference>
<gene>
    <name evidence="2" type="ordered locus">Bsel_2751</name>
</gene>
<keyword evidence="3" id="KW-1185">Reference proteome</keyword>
<feature type="transmembrane region" description="Helical" evidence="1">
    <location>
        <begin position="41"/>
        <end position="57"/>
    </location>
</feature>
<evidence type="ECO:0000256" key="1">
    <source>
        <dbReference type="SAM" id="Phobius"/>
    </source>
</evidence>
<name>D6XYH9_BACIE</name>
<accession>D6XYH9</accession>
<proteinExistence type="predicted"/>
<feature type="transmembrane region" description="Helical" evidence="1">
    <location>
        <begin position="12"/>
        <end position="29"/>
    </location>
</feature>
<dbReference type="KEGG" id="bse:Bsel_2751"/>
<keyword evidence="1" id="KW-0472">Membrane</keyword>
<protein>
    <submittedName>
        <fullName evidence="2">Uncharacterized protein</fullName>
    </submittedName>
</protein>
<reference evidence="2" key="1">
    <citation type="submission" date="2009-10" db="EMBL/GenBank/DDBJ databases">
        <title>Complete sequence of Bacillus selenitireducens MLS10.</title>
        <authorList>
            <consortium name="US DOE Joint Genome Institute"/>
            <person name="Lucas S."/>
            <person name="Copeland A."/>
            <person name="Lapidus A."/>
            <person name="Glavina del Rio T."/>
            <person name="Dalin E."/>
            <person name="Tice H."/>
            <person name="Bruce D."/>
            <person name="Goodwin L."/>
            <person name="Pitluck S."/>
            <person name="Sims D."/>
            <person name="Brettin T."/>
            <person name="Detter J.C."/>
            <person name="Han C."/>
            <person name="Larimer F."/>
            <person name="Land M."/>
            <person name="Hauser L."/>
            <person name="Kyrpides N."/>
            <person name="Ovchinnikova G."/>
            <person name="Stolz J."/>
        </authorList>
    </citation>
    <scope>NUCLEOTIDE SEQUENCE [LARGE SCALE GENOMIC DNA]</scope>
    <source>
        <strain evidence="2">MLS10</strain>
    </source>
</reference>
<evidence type="ECO:0000313" key="3">
    <source>
        <dbReference type="Proteomes" id="UP000000271"/>
    </source>
</evidence>
<dbReference type="HOGENOM" id="CLU_2630758_0_0_9"/>